<evidence type="ECO:0000313" key="2">
    <source>
        <dbReference type="Proteomes" id="UP000265618"/>
    </source>
</evidence>
<evidence type="ECO:0000313" key="1">
    <source>
        <dbReference type="EMBL" id="GCA63238.1"/>
    </source>
</evidence>
<name>A0A391NVM0_9EUKA</name>
<reference evidence="1 2" key="1">
    <citation type="journal article" date="2018" name="PLoS ONE">
        <title>The draft genome of Kipferlia bialata reveals reductive genome evolution in fornicate parasites.</title>
        <authorList>
            <person name="Tanifuji G."/>
            <person name="Takabayashi S."/>
            <person name="Kume K."/>
            <person name="Takagi M."/>
            <person name="Nakayama T."/>
            <person name="Kamikawa R."/>
            <person name="Inagaki Y."/>
            <person name="Hashimoto T."/>
        </authorList>
    </citation>
    <scope>NUCLEOTIDE SEQUENCE [LARGE SCALE GENOMIC DNA]</scope>
    <source>
        <strain evidence="1">NY0173</strain>
    </source>
</reference>
<dbReference type="Proteomes" id="UP000265618">
    <property type="component" value="Unassembled WGS sequence"/>
</dbReference>
<dbReference type="AlphaFoldDB" id="A0A391NVM0"/>
<proteinExistence type="predicted"/>
<dbReference type="EMBL" id="BDIP01002763">
    <property type="protein sequence ID" value="GCA63238.1"/>
    <property type="molecule type" value="Genomic_DNA"/>
</dbReference>
<comment type="caution">
    <text evidence="1">The sequence shown here is derived from an EMBL/GenBank/DDBJ whole genome shotgun (WGS) entry which is preliminary data.</text>
</comment>
<protein>
    <submittedName>
        <fullName evidence="1">Uncharacterized protein</fullName>
    </submittedName>
</protein>
<gene>
    <name evidence="1" type="ORF">KIPB_008707</name>
</gene>
<keyword evidence="2" id="KW-1185">Reference proteome</keyword>
<sequence length="369" mass="39334">MTMWLRTGIVASLLTLSDLKVHREGYTLLLGTFIASQVFIALCQHWRSSSGAEDILATQMSGVSFGAFGEPSHVGGQSVDSVGKSWPDSVVISSVSLYAPVVYPSMSCLKEHAPSTLRRSDPDVVSVLPLPSHFADPWVSAVLRHDRHWIHTDTQIWRQGSVADTPIPLSDRLSPAGDMMISVPVPQSDTVSVGQGASLDQALTRDMVDTSTQDVGGHSEGPSVSCQVIDMGGPSLPSPGQVAVPRVAVMPSLVAMSIRWCRPYLWIVSVALPLFVLVAVCRRHLTPAEPEEGVCEYAPLPLPPVSTHVQVPHPVSPTASARAGRGVTVQCVGEGASPLCLTVPSMDRQALSTNLGEVAKGFHYLLVSE</sequence>
<accession>A0A391NVM0</accession>
<organism evidence="1 2">
    <name type="scientific">Kipferlia bialata</name>
    <dbReference type="NCBI Taxonomy" id="797122"/>
    <lineage>
        <taxon>Eukaryota</taxon>
        <taxon>Metamonada</taxon>
        <taxon>Carpediemonas-like organisms</taxon>
        <taxon>Kipferlia</taxon>
    </lineage>
</organism>